<keyword evidence="2" id="KW-0547">Nucleotide-binding</keyword>
<dbReference type="SUPFAM" id="SSF52540">
    <property type="entry name" value="P-loop containing nucleoside triphosphate hydrolases"/>
    <property type="match status" value="2"/>
</dbReference>
<feature type="domain" description="ABC transporter" evidence="6">
    <location>
        <begin position="327"/>
        <end position="546"/>
    </location>
</feature>
<dbReference type="PROSITE" id="PS50893">
    <property type="entry name" value="ABC_TRANSPORTER_2"/>
    <property type="match status" value="2"/>
</dbReference>
<comment type="caution">
    <text evidence="7">The sequence shown here is derived from an EMBL/GenBank/DDBJ whole genome shotgun (WGS) entry which is preliminary data.</text>
</comment>
<dbReference type="InterPro" id="IPR003593">
    <property type="entry name" value="AAA+_ATPase"/>
</dbReference>
<protein>
    <submittedName>
        <fullName evidence="7">ATPase subunit of ABC transporter with duplicated ATPase domains</fullName>
    </submittedName>
</protein>
<dbReference type="SMART" id="SM00382">
    <property type="entry name" value="AAA"/>
    <property type="match status" value="2"/>
</dbReference>
<keyword evidence="3" id="KW-0067">ATP-binding</keyword>
<evidence type="ECO:0000313" key="7">
    <source>
        <dbReference type="EMBL" id="TWH20608.1"/>
    </source>
</evidence>
<dbReference type="EMBL" id="VLJV01000001">
    <property type="protein sequence ID" value="TWH20608.1"/>
    <property type="molecule type" value="Genomic_DNA"/>
</dbReference>
<reference evidence="7 8" key="1">
    <citation type="submission" date="2019-07" db="EMBL/GenBank/DDBJ databases">
        <title>R&amp;d 2014.</title>
        <authorList>
            <person name="Klenk H.-P."/>
        </authorList>
    </citation>
    <scope>NUCLEOTIDE SEQUENCE [LARGE SCALE GENOMIC DNA]</scope>
    <source>
        <strain evidence="7 8">DSM 43194</strain>
    </source>
</reference>
<keyword evidence="8" id="KW-1185">Reference proteome</keyword>
<organism evidence="7 8">
    <name type="scientific">Prauserella rugosa</name>
    <dbReference type="NCBI Taxonomy" id="43354"/>
    <lineage>
        <taxon>Bacteria</taxon>
        <taxon>Bacillati</taxon>
        <taxon>Actinomycetota</taxon>
        <taxon>Actinomycetes</taxon>
        <taxon>Pseudonocardiales</taxon>
        <taxon>Pseudonocardiaceae</taxon>
        <taxon>Prauserella</taxon>
    </lineage>
</organism>
<dbReference type="GO" id="GO:0016887">
    <property type="term" value="F:ATP hydrolysis activity"/>
    <property type="evidence" value="ECO:0007669"/>
    <property type="project" value="InterPro"/>
</dbReference>
<keyword evidence="4" id="KW-0175">Coiled coil</keyword>
<proteinExistence type="predicted"/>
<dbReference type="Gene3D" id="3.40.50.300">
    <property type="entry name" value="P-loop containing nucleotide triphosphate hydrolases"/>
    <property type="match status" value="2"/>
</dbReference>
<feature type="domain" description="ABC transporter" evidence="6">
    <location>
        <begin position="4"/>
        <end position="236"/>
    </location>
</feature>
<dbReference type="InterPro" id="IPR027417">
    <property type="entry name" value="P-loop_NTPase"/>
</dbReference>
<dbReference type="PANTHER" id="PTHR19211">
    <property type="entry name" value="ATP-BINDING TRANSPORT PROTEIN-RELATED"/>
    <property type="match status" value="1"/>
</dbReference>
<gene>
    <name evidence="7" type="ORF">JD82_02455</name>
</gene>
<dbReference type="AlphaFoldDB" id="A0A660CAM7"/>
<evidence type="ECO:0000313" key="8">
    <source>
        <dbReference type="Proteomes" id="UP000317303"/>
    </source>
</evidence>
<evidence type="ECO:0000256" key="4">
    <source>
        <dbReference type="SAM" id="Coils"/>
    </source>
</evidence>
<evidence type="ECO:0000256" key="1">
    <source>
        <dbReference type="ARBA" id="ARBA00022737"/>
    </source>
</evidence>
<sequence>MTALTFDHLTFLWPDGSTALDDVSGAFSAGRTGLIGRNGSGKTTLLRLAAGELAPTSGHVAADGDVAYLPQNLTLDTDARVVDLLGVARTFDAVRAVADGDVDPERFDEIGDDWDVEARCRAVLADMGLSAGLLERRVGEVSGGEAILVALAGVRLRGAAVTLLDEPTNNLDRGAREMVYDLVRWWRGALVVVSHDRALLDLMDNTAELYDNELTTFGGPYSEWRTWLEKEQAAAQQAEVEAKKMLEKEKRQRIEAETKLARRARYAQTDYDNKRRPKVIMKLRAGEAQVSAGKLRREVHHKEEHARRAHDTTERRVRHDRAVRIDLPDPGVASSRRIAELGDGERRWLVQGPERVALTGPNGAGKTSLVRALLDLPTPEGGADPIPTVRAVSTVHTDRIGHLPQRIDDLDENSSALEIVRAAAPGTAPAELRNRLARFLIRGEAVHRPIRTLSGGERFRLALARLLVADPPPQLLILDEPTNNLDLDTVDQLLNALRSYRGAVLVVSHDRVFLRELAPDLVLELRGDRLTEQSITEQSLPPAGPL</sequence>
<keyword evidence="1" id="KW-0677">Repeat</keyword>
<dbReference type="InterPro" id="IPR003439">
    <property type="entry name" value="ABC_transporter-like_ATP-bd"/>
</dbReference>
<dbReference type="RefSeq" id="WP_211252661.1">
    <property type="nucleotide sequence ID" value="NZ_JOIJ01000035.1"/>
</dbReference>
<dbReference type="Proteomes" id="UP000317303">
    <property type="component" value="Unassembled WGS sequence"/>
</dbReference>
<accession>A0A660CAM7</accession>
<feature type="compositionally biased region" description="Basic and acidic residues" evidence="5">
    <location>
        <begin position="300"/>
        <end position="317"/>
    </location>
</feature>
<dbReference type="PANTHER" id="PTHR19211:SF6">
    <property type="entry name" value="BLL7188 PROTEIN"/>
    <property type="match status" value="1"/>
</dbReference>
<evidence type="ECO:0000259" key="6">
    <source>
        <dbReference type="PROSITE" id="PS50893"/>
    </source>
</evidence>
<evidence type="ECO:0000256" key="5">
    <source>
        <dbReference type="SAM" id="MobiDB-lite"/>
    </source>
</evidence>
<evidence type="ECO:0000256" key="3">
    <source>
        <dbReference type="ARBA" id="ARBA00022840"/>
    </source>
</evidence>
<feature type="coiled-coil region" evidence="4">
    <location>
        <begin position="228"/>
        <end position="259"/>
    </location>
</feature>
<feature type="region of interest" description="Disordered" evidence="5">
    <location>
        <begin position="291"/>
        <end position="317"/>
    </location>
</feature>
<dbReference type="GO" id="GO:0005524">
    <property type="term" value="F:ATP binding"/>
    <property type="evidence" value="ECO:0007669"/>
    <property type="project" value="UniProtKB-KW"/>
</dbReference>
<dbReference type="InterPro" id="IPR050611">
    <property type="entry name" value="ABCF"/>
</dbReference>
<dbReference type="Pfam" id="PF00005">
    <property type="entry name" value="ABC_tran"/>
    <property type="match status" value="2"/>
</dbReference>
<dbReference type="CDD" id="cd03221">
    <property type="entry name" value="ABCF_EF-3"/>
    <property type="match status" value="1"/>
</dbReference>
<evidence type="ECO:0000256" key="2">
    <source>
        <dbReference type="ARBA" id="ARBA00022741"/>
    </source>
</evidence>
<name>A0A660CAM7_9PSEU</name>